<dbReference type="SMART" id="SM00530">
    <property type="entry name" value="HTH_XRE"/>
    <property type="match status" value="1"/>
</dbReference>
<dbReference type="GO" id="GO:0055085">
    <property type="term" value="P:transmembrane transport"/>
    <property type="evidence" value="ECO:0007669"/>
    <property type="project" value="InterPro"/>
</dbReference>
<dbReference type="Gene3D" id="1.10.260.40">
    <property type="entry name" value="lambda repressor-like DNA-binding domains"/>
    <property type="match status" value="1"/>
</dbReference>
<dbReference type="SUPFAM" id="SSF47413">
    <property type="entry name" value="lambda repressor-like DNA-binding domains"/>
    <property type="match status" value="1"/>
</dbReference>
<reference evidence="3 4" key="1">
    <citation type="journal article" date="2000" name="DNA Res.">
        <title>Complete genome structure of the nitrogen-fixing symbiotic bacterium Mesorhizobium loti.</title>
        <authorList>
            <person name="Kaneko T."/>
            <person name="Nakamura Y."/>
            <person name="Sato S."/>
            <person name="Asamizu E."/>
            <person name="Kato T."/>
            <person name="Sasamoto S."/>
            <person name="Watanabe A."/>
            <person name="Idesawa K."/>
            <person name="Ishikawa A."/>
            <person name="Kawashima K."/>
            <person name="Kimura T."/>
            <person name="Kishida Y."/>
            <person name="Kiyokawa C."/>
            <person name="Kohara M."/>
            <person name="Matsumoto M."/>
            <person name="Matsuno A."/>
            <person name="Mochizuki Y."/>
            <person name="Nakayama S."/>
            <person name="Nakazaki N."/>
            <person name="Shimpo S."/>
            <person name="Sugimoto M."/>
            <person name="Takeuchi C."/>
            <person name="Yamada M."/>
            <person name="Tabata S."/>
        </authorList>
    </citation>
    <scope>NUCLEOTIDE SEQUENCE [LARGE SCALE GENOMIC DNA]</scope>
    <source>
        <strain evidence="4">LMG 29417 / CECT 9101 / MAFF 303099</strain>
        <plasmid evidence="3 4">pMLa</plasmid>
    </source>
</reference>
<gene>
    <name evidence="3" type="ordered locus">mll9374</name>
</gene>
<dbReference type="InterPro" id="IPR018389">
    <property type="entry name" value="DctP_fam"/>
</dbReference>
<dbReference type="KEGG" id="mlo:mll9374"/>
<proteinExistence type="predicted"/>
<dbReference type="InterPro" id="IPR010982">
    <property type="entry name" value="Lambda_DNA-bd_dom_sf"/>
</dbReference>
<dbReference type="Gene3D" id="3.40.190.170">
    <property type="entry name" value="Bacterial extracellular solute-binding protein, family 7"/>
    <property type="match status" value="1"/>
</dbReference>
<dbReference type="PROSITE" id="PS50943">
    <property type="entry name" value="HTH_CROC1"/>
    <property type="match status" value="1"/>
</dbReference>
<dbReference type="PANTHER" id="PTHR33376:SF5">
    <property type="entry name" value="EXTRACYTOPLASMIC SOLUTE RECEPTOR PROTEIN"/>
    <property type="match status" value="1"/>
</dbReference>
<dbReference type="Pfam" id="PF03480">
    <property type="entry name" value="DctP"/>
    <property type="match status" value="1"/>
</dbReference>
<evidence type="ECO:0000256" key="1">
    <source>
        <dbReference type="ARBA" id="ARBA00022729"/>
    </source>
</evidence>
<keyword evidence="1" id="KW-0732">Signal</keyword>
<evidence type="ECO:0000259" key="2">
    <source>
        <dbReference type="PROSITE" id="PS50943"/>
    </source>
</evidence>
<geneLocation type="plasmid" evidence="3 4">
    <name>pMLa</name>
</geneLocation>
<dbReference type="GO" id="GO:0003677">
    <property type="term" value="F:DNA binding"/>
    <property type="evidence" value="ECO:0007669"/>
    <property type="project" value="InterPro"/>
</dbReference>
<evidence type="ECO:0000313" key="3">
    <source>
        <dbReference type="EMBL" id="BAB54981.1"/>
    </source>
</evidence>
<sequence length="405" mass="44941">MQCSGRDRSKRAGAVMDARSEVEKQINGMVGKRLREARKAKSLSLEALAGKVGMSVSQLSKLETGKAPASIAALVRFGLELDRSAQYFLQSDSEMPRCLGTLVPSWDPEGRAIEMFSSLVSQKTGYDLAISVFPGGQLGPAETQVRALVNGIIDIFVESLGFFQHYSDPVKLASLPFCFDDEKHLERFSESSLFDREVRQALRSNSVELLNPSLKWKRGPSLVLLSRTPILSPDDLRDLPIRCPENDTMFRYLEIMGCRPVVVPWNEVGDALQDGKFSAMITNLSHVVSMRFTRFARFMTALDYRPLDLTFAMNLQRYQILAPHIQTGLEQAAIEAAEFCSNLLGHTCDLLPALLEEDGAVLCNVGVKAWRAKSRQVFEEMEKEGAWRSGLVKEISALAQVAGDT</sequence>
<dbReference type="Pfam" id="PF13560">
    <property type="entry name" value="HTH_31"/>
    <property type="match status" value="1"/>
</dbReference>
<protein>
    <submittedName>
        <fullName evidence="3">Mll9374 protein</fullName>
    </submittedName>
</protein>
<dbReference type="CDD" id="cd13603">
    <property type="entry name" value="PBP2_TRAP_Siap_TeaA_like"/>
    <property type="match status" value="1"/>
</dbReference>
<name>Q981H4_RHILO</name>
<dbReference type="PANTHER" id="PTHR33376">
    <property type="match status" value="1"/>
</dbReference>
<evidence type="ECO:0000313" key="4">
    <source>
        <dbReference type="Proteomes" id="UP000000552"/>
    </source>
</evidence>
<dbReference type="InterPro" id="IPR001387">
    <property type="entry name" value="Cro/C1-type_HTH"/>
</dbReference>
<accession>Q981H4</accession>
<dbReference type="AlphaFoldDB" id="Q981H4"/>
<dbReference type="NCBIfam" id="NF037995">
    <property type="entry name" value="TRAP_S1"/>
    <property type="match status" value="1"/>
</dbReference>
<dbReference type="Proteomes" id="UP000000552">
    <property type="component" value="Plasmid pMLa"/>
</dbReference>
<organism evidence="3 4">
    <name type="scientific">Mesorhizobium japonicum (strain LMG 29417 / CECT 9101 / MAFF 303099)</name>
    <name type="common">Mesorhizobium loti (strain MAFF 303099)</name>
    <dbReference type="NCBI Taxonomy" id="266835"/>
    <lineage>
        <taxon>Bacteria</taxon>
        <taxon>Pseudomonadati</taxon>
        <taxon>Pseudomonadota</taxon>
        <taxon>Alphaproteobacteria</taxon>
        <taxon>Hyphomicrobiales</taxon>
        <taxon>Phyllobacteriaceae</taxon>
        <taxon>Mesorhizobium</taxon>
    </lineage>
</organism>
<dbReference type="EMBL" id="BA000013">
    <property type="protein sequence ID" value="BAB54981.1"/>
    <property type="molecule type" value="Genomic_DNA"/>
</dbReference>
<dbReference type="CDD" id="cd00093">
    <property type="entry name" value="HTH_XRE"/>
    <property type="match status" value="1"/>
</dbReference>
<keyword evidence="3" id="KW-0614">Plasmid</keyword>
<dbReference type="InterPro" id="IPR038404">
    <property type="entry name" value="TRAP_DctP_sf"/>
</dbReference>
<dbReference type="HOGENOM" id="CLU_679476_0_0_5"/>
<feature type="domain" description="HTH cro/C1-type" evidence="2">
    <location>
        <begin position="34"/>
        <end position="88"/>
    </location>
</feature>